<feature type="transmembrane region" description="Helical" evidence="6">
    <location>
        <begin position="52"/>
        <end position="70"/>
    </location>
</feature>
<keyword evidence="2" id="KW-0813">Transport</keyword>
<comment type="caution">
    <text evidence="7">The sequence shown here is derived from an EMBL/GenBank/DDBJ whole genome shotgun (WGS) entry which is preliminary data.</text>
</comment>
<dbReference type="GeneID" id="31008934"/>
<dbReference type="Pfam" id="PF07690">
    <property type="entry name" value="MFS_1"/>
    <property type="match status" value="1"/>
</dbReference>
<keyword evidence="4 6" id="KW-1133">Transmembrane helix</keyword>
<dbReference type="OrthoDB" id="4225046at2759"/>
<dbReference type="STRING" id="1441469.A0A1Q5Q7C1"/>
<keyword evidence="5 6" id="KW-0472">Membrane</keyword>
<evidence type="ECO:0000313" key="8">
    <source>
        <dbReference type="Proteomes" id="UP000214365"/>
    </source>
</evidence>
<keyword evidence="3 6" id="KW-0812">Transmembrane</keyword>
<evidence type="ECO:0000256" key="1">
    <source>
        <dbReference type="ARBA" id="ARBA00004141"/>
    </source>
</evidence>
<accession>A0A1Q5Q7C1</accession>
<sequence length="475" mass="53245">MDKSLEKLDDTRVEDIEHAHIRRETSMFGKNGLDMHEMAVLSAEEMRAERRFVLKLDLIVLPLIAVMYFLATLDRGDISNAAVAGMNDELHITAHQLSQCVAFFYIGYIVCQIPGNLFMRMIGPNIQLGCAMIGWGLGTTLLCEAKNWQSIAGIRVMIGAIEAFIQAGPLYLTLWYRREELATRGAIFFSMMAVAGSMNGLIAYGVEYNLNGVHGWGAWRWIFLIEGIMSVGMGFVVLALLPSTPEKTTWMFSEKEREIAMRRSREAFNVAHTKIEPKQLIAVVKDPKVVFVFVHEYQSGMLLKLLAGNASSAWIFDTTDPAVDNSSSRNLSFGSTFLVGMGTYPAVVLIQSWMNSNIIGFTKRYEICRDVADYPPTNADFPSRAGSLAFIMVFGQSFALLGAEIFDDAPHYYRGKGLSLGAMVVAPVVTLLFMFYLRRANDRKRRDQDSEEAAAKRALSLEEICDAHPDFMFWY</sequence>
<feature type="transmembrane region" description="Helical" evidence="6">
    <location>
        <begin position="154"/>
        <end position="174"/>
    </location>
</feature>
<evidence type="ECO:0000256" key="4">
    <source>
        <dbReference type="ARBA" id="ARBA00022989"/>
    </source>
</evidence>
<feature type="transmembrane region" description="Helical" evidence="6">
    <location>
        <begin position="186"/>
        <end position="206"/>
    </location>
</feature>
<feature type="transmembrane region" description="Helical" evidence="6">
    <location>
        <begin position="122"/>
        <end position="142"/>
    </location>
</feature>
<dbReference type="InterPro" id="IPR036259">
    <property type="entry name" value="MFS_trans_sf"/>
</dbReference>
<evidence type="ECO:0000256" key="5">
    <source>
        <dbReference type="ARBA" id="ARBA00023136"/>
    </source>
</evidence>
<comment type="subcellular location">
    <subcellularLocation>
        <location evidence="1">Membrane</location>
        <topology evidence="1">Multi-pass membrane protein</topology>
    </subcellularLocation>
</comment>
<proteinExistence type="predicted"/>
<dbReference type="EMBL" id="LFMY01000019">
    <property type="protein sequence ID" value="OKL55581.1"/>
    <property type="molecule type" value="Genomic_DNA"/>
</dbReference>
<dbReference type="RefSeq" id="XP_020115702.1">
    <property type="nucleotide sequence ID" value="XM_020264164.1"/>
</dbReference>
<evidence type="ECO:0000256" key="3">
    <source>
        <dbReference type="ARBA" id="ARBA00022692"/>
    </source>
</evidence>
<evidence type="ECO:0000256" key="6">
    <source>
        <dbReference type="SAM" id="Phobius"/>
    </source>
</evidence>
<dbReference type="Gene3D" id="1.20.1250.20">
    <property type="entry name" value="MFS general substrate transporter like domains"/>
    <property type="match status" value="1"/>
</dbReference>
<name>A0A1Q5Q7C1_TALAT</name>
<feature type="transmembrane region" description="Helical" evidence="6">
    <location>
        <begin position="90"/>
        <end position="110"/>
    </location>
</feature>
<protein>
    <recommendedName>
        <fullName evidence="9">Major facilitator superfamily (MFS) profile domain-containing protein</fullName>
    </recommendedName>
</protein>
<organism evidence="7 8">
    <name type="scientific">Talaromyces atroroseus</name>
    <dbReference type="NCBI Taxonomy" id="1441469"/>
    <lineage>
        <taxon>Eukaryota</taxon>
        <taxon>Fungi</taxon>
        <taxon>Dikarya</taxon>
        <taxon>Ascomycota</taxon>
        <taxon>Pezizomycotina</taxon>
        <taxon>Eurotiomycetes</taxon>
        <taxon>Eurotiomycetidae</taxon>
        <taxon>Eurotiales</taxon>
        <taxon>Trichocomaceae</taxon>
        <taxon>Talaromyces</taxon>
        <taxon>Talaromyces sect. Trachyspermi</taxon>
    </lineage>
</organism>
<dbReference type="GO" id="GO:0016020">
    <property type="term" value="C:membrane"/>
    <property type="evidence" value="ECO:0007669"/>
    <property type="project" value="UniProtKB-SubCell"/>
</dbReference>
<dbReference type="SUPFAM" id="SSF103473">
    <property type="entry name" value="MFS general substrate transporter"/>
    <property type="match status" value="1"/>
</dbReference>
<dbReference type="Proteomes" id="UP000214365">
    <property type="component" value="Unassembled WGS sequence"/>
</dbReference>
<reference evidence="7 8" key="1">
    <citation type="submission" date="2015-06" db="EMBL/GenBank/DDBJ databases">
        <title>Talaromyces atroroseus IBT 11181 draft genome.</title>
        <authorList>
            <person name="Rasmussen K.B."/>
            <person name="Rasmussen S."/>
            <person name="Petersen B."/>
            <person name="Sicheritz-Ponten T."/>
            <person name="Mortensen U.H."/>
            <person name="Thrane U."/>
        </authorList>
    </citation>
    <scope>NUCLEOTIDE SEQUENCE [LARGE SCALE GENOMIC DNA]</scope>
    <source>
        <strain evidence="7 8">IBT 11181</strain>
    </source>
</reference>
<keyword evidence="8" id="KW-1185">Reference proteome</keyword>
<feature type="transmembrane region" description="Helical" evidence="6">
    <location>
        <begin position="218"/>
        <end position="241"/>
    </location>
</feature>
<evidence type="ECO:0008006" key="9">
    <source>
        <dbReference type="Google" id="ProtNLM"/>
    </source>
</evidence>
<dbReference type="PANTHER" id="PTHR43791">
    <property type="entry name" value="PERMEASE-RELATED"/>
    <property type="match status" value="1"/>
</dbReference>
<feature type="transmembrane region" description="Helical" evidence="6">
    <location>
        <begin position="418"/>
        <end position="437"/>
    </location>
</feature>
<feature type="transmembrane region" description="Helical" evidence="6">
    <location>
        <begin position="388"/>
        <end position="406"/>
    </location>
</feature>
<dbReference type="GO" id="GO:0022857">
    <property type="term" value="F:transmembrane transporter activity"/>
    <property type="evidence" value="ECO:0007669"/>
    <property type="project" value="InterPro"/>
</dbReference>
<evidence type="ECO:0000256" key="2">
    <source>
        <dbReference type="ARBA" id="ARBA00022448"/>
    </source>
</evidence>
<evidence type="ECO:0000313" key="7">
    <source>
        <dbReference type="EMBL" id="OKL55581.1"/>
    </source>
</evidence>
<dbReference type="AlphaFoldDB" id="A0A1Q5Q7C1"/>
<dbReference type="PANTHER" id="PTHR43791:SF36">
    <property type="entry name" value="TRANSPORTER, PUTATIVE (AFU_ORTHOLOGUE AFUA_6G08340)-RELATED"/>
    <property type="match status" value="1"/>
</dbReference>
<gene>
    <name evidence="7" type="ORF">UA08_09178</name>
</gene>
<dbReference type="InterPro" id="IPR011701">
    <property type="entry name" value="MFS"/>
</dbReference>